<proteinExistence type="predicted"/>
<evidence type="ECO:0000313" key="2">
    <source>
        <dbReference type="Proteomes" id="UP000001133"/>
    </source>
</evidence>
<dbReference type="RefSeq" id="YP_001468005.1">
    <property type="nucleotide sequence ID" value="NC_009804.1"/>
</dbReference>
<dbReference type="EMBL" id="EU100884">
    <property type="protein sequence ID" value="ABU96985.1"/>
    <property type="molecule type" value="Genomic_DNA"/>
</dbReference>
<sequence length="319" mass="35382">MQNVLQQEVKQVQDKPDVFAQAREMAGTAESALNAVVSAAQNNALFKAAERLAQGEPVTLKELFWDGRAVNIFGEVYPDLPTFDQPLDQKTAEAIVRRYVSTVKALSTAEKRLSKFNETFQKKMLKRAKALARMVKGSSVLRRQFLQTLRAEDLEPFTGDGDYANKLIFSRGATLHVNYTEVFPLEGAFLHASSQADAVSYLTALASSVLDHTEAFYLATGSKPKRSLTLTLTAAGKRYVFKVENNKPLPVQVEDSTAADQELKVELSYAIKIAKGALDPSLEALESVKLPVYRTNFHGLLISAFRNEEQEAEEEEVVF</sequence>
<name>A7XXK3_BP742</name>
<dbReference type="KEGG" id="vg:5600569"/>
<gene>
    <name evidence="1" type="ORF">P74p35</name>
</gene>
<keyword evidence="2" id="KW-1185">Reference proteome</keyword>
<accession>A7XXK3</accession>
<protein>
    <submittedName>
        <fullName evidence="1">Uncharacterized protein</fullName>
    </submittedName>
</protein>
<reference evidence="1 2" key="1">
    <citation type="journal article" date="2008" name="J. Mol. Biol.">
        <title>Genome comparison and proteomic characterization of Thermus thermophilus bacteriophages P23-45 and P74-26: siphoviruses with triplex-forming sequences and the longest known tails.</title>
        <authorList>
            <person name="Minakhin L."/>
            <person name="Goel M."/>
            <person name="Berdygulova Z."/>
            <person name="Ramanculov E."/>
            <person name="Florens L."/>
            <person name="Glazko G."/>
            <person name="Karamychev V.N."/>
            <person name="Slesarev A.I."/>
            <person name="Kozyavkin S.A."/>
            <person name="Khromov I."/>
            <person name="Ackermann H.W."/>
            <person name="Washburn M."/>
            <person name="Mushegian A."/>
            <person name="Severinov K."/>
        </authorList>
    </citation>
    <scope>NUCLEOTIDE SEQUENCE</scope>
</reference>
<evidence type="ECO:0000313" key="1">
    <source>
        <dbReference type="EMBL" id="ABU96985.1"/>
    </source>
</evidence>
<organism evidence="1 2">
    <name type="scientific">Thermus phage P74-26</name>
    <dbReference type="NCBI Taxonomy" id="2914007"/>
    <lineage>
        <taxon>Viruses</taxon>
        <taxon>Duplodnaviria</taxon>
        <taxon>Heunggongvirae</taxon>
        <taxon>Uroviricota</taxon>
        <taxon>Caudoviricetes</taxon>
        <taxon>Oshimavirus</taxon>
        <taxon>Thermus virus P74-26</taxon>
    </lineage>
</organism>
<dbReference type="Proteomes" id="UP000001133">
    <property type="component" value="Segment"/>
</dbReference>
<dbReference type="GeneID" id="5600569"/>